<evidence type="ECO:0000256" key="3">
    <source>
        <dbReference type="SAM" id="MobiDB-lite"/>
    </source>
</evidence>
<feature type="compositionally biased region" description="Gly residues" evidence="3">
    <location>
        <begin position="16"/>
        <end position="25"/>
    </location>
</feature>
<feature type="domain" description="SARAH" evidence="5">
    <location>
        <begin position="293"/>
        <end position="340"/>
    </location>
</feature>
<evidence type="ECO:0000259" key="4">
    <source>
        <dbReference type="PROSITE" id="PS50200"/>
    </source>
</evidence>
<dbReference type="Pfam" id="PF16517">
    <property type="entry name" value="Nore1-SARAH"/>
    <property type="match status" value="1"/>
</dbReference>
<evidence type="ECO:0000256" key="2">
    <source>
        <dbReference type="ARBA" id="ARBA00023212"/>
    </source>
</evidence>
<dbReference type="Gene3D" id="1.20.5.110">
    <property type="match status" value="1"/>
</dbReference>
<comment type="caution">
    <text evidence="6">The sequence shown here is derived from an EMBL/GenBank/DDBJ whole genome shotgun (WGS) entry which is preliminary data.</text>
</comment>
<dbReference type="SMART" id="SM00314">
    <property type="entry name" value="RA"/>
    <property type="match status" value="1"/>
</dbReference>
<feature type="region of interest" description="Disordered" evidence="3">
    <location>
        <begin position="1"/>
        <end position="25"/>
    </location>
</feature>
<protein>
    <recommendedName>
        <fullName evidence="8">Ras association domain-containing protein 1</fullName>
    </recommendedName>
</protein>
<name>A0A8T2MVR9_9TELE</name>
<dbReference type="InterPro" id="IPR000159">
    <property type="entry name" value="RA_dom"/>
</dbReference>
<evidence type="ECO:0000259" key="5">
    <source>
        <dbReference type="PROSITE" id="PS50951"/>
    </source>
</evidence>
<dbReference type="GO" id="GO:0015630">
    <property type="term" value="C:microtubule cytoskeleton"/>
    <property type="evidence" value="ECO:0007669"/>
    <property type="project" value="TreeGrafter"/>
</dbReference>
<keyword evidence="7" id="KW-1185">Reference proteome</keyword>
<proteinExistence type="predicted"/>
<dbReference type="GO" id="GO:0005634">
    <property type="term" value="C:nucleus"/>
    <property type="evidence" value="ECO:0007669"/>
    <property type="project" value="TreeGrafter"/>
</dbReference>
<dbReference type="Gene3D" id="3.10.20.90">
    <property type="entry name" value="Phosphatidylinositol 3-kinase Catalytic Subunit, Chain A, domain 1"/>
    <property type="match status" value="2"/>
</dbReference>
<comment type="subcellular location">
    <subcellularLocation>
        <location evidence="1">Cytoplasm</location>
        <location evidence="1">Cytoskeleton</location>
    </subcellularLocation>
</comment>
<dbReference type="AlphaFoldDB" id="A0A8T2MVR9"/>
<dbReference type="GO" id="GO:0007265">
    <property type="term" value="P:Ras protein signal transduction"/>
    <property type="evidence" value="ECO:0007669"/>
    <property type="project" value="TreeGrafter"/>
</dbReference>
<evidence type="ECO:0000313" key="6">
    <source>
        <dbReference type="EMBL" id="KAG9329778.1"/>
    </source>
</evidence>
<evidence type="ECO:0008006" key="8">
    <source>
        <dbReference type="Google" id="ProtNLM"/>
    </source>
</evidence>
<dbReference type="OrthoDB" id="74314at2759"/>
<dbReference type="Pfam" id="PF00788">
    <property type="entry name" value="RA"/>
    <property type="match status" value="1"/>
</dbReference>
<organism evidence="6 7">
    <name type="scientific">Albula glossodonta</name>
    <name type="common">roundjaw bonefish</name>
    <dbReference type="NCBI Taxonomy" id="121402"/>
    <lineage>
        <taxon>Eukaryota</taxon>
        <taxon>Metazoa</taxon>
        <taxon>Chordata</taxon>
        <taxon>Craniata</taxon>
        <taxon>Vertebrata</taxon>
        <taxon>Euteleostomi</taxon>
        <taxon>Actinopterygii</taxon>
        <taxon>Neopterygii</taxon>
        <taxon>Teleostei</taxon>
        <taxon>Albuliformes</taxon>
        <taxon>Albulidae</taxon>
        <taxon>Albula</taxon>
    </lineage>
</organism>
<dbReference type="PROSITE" id="PS50200">
    <property type="entry name" value="RA"/>
    <property type="match status" value="1"/>
</dbReference>
<gene>
    <name evidence="6" type="ORF">JZ751_029637</name>
</gene>
<sequence length="343" mass="38564">MHRRADMRQSMDLGQRGLGEGPGGGCGGGGVGEGQCVGMSRADLIELQDLNLDDHIDLTAPPMSRSPFLAHRKVLEQQGRGQGRVQVVRMQGDRVILGDPMLGEGMGEGHCFRPCSHAQLICCDLCGDYIWGLYKQSLRCSYFDDSTVEKDTNVDEDTEWGKRELSVSEVVQKVKEYNAQTSSNLFMELNRDGSYSGFIRVHLRSARSVSAPQSSKQLHISSHTRVCEVIQALLPTQGTNGRPRVALYERRRHLDQARVRRLGEGEKPLLLRLCAGPSEDSLRLELQEDDLGEINWHAFTLPELDNFLRILQREEEERVKQIVQRYHRSRLRLQEALASCAPG</sequence>
<reference evidence="6" key="1">
    <citation type="thesis" date="2021" institute="BYU ScholarsArchive" country="Provo, UT, USA">
        <title>Applications of and Algorithms for Genome Assembly and Genomic Analyses with an Emphasis on Marine Teleosts.</title>
        <authorList>
            <person name="Pickett B.D."/>
        </authorList>
    </citation>
    <scope>NUCLEOTIDE SEQUENCE</scope>
    <source>
        <strain evidence="6">HI-2016</strain>
    </source>
</reference>
<evidence type="ECO:0000313" key="7">
    <source>
        <dbReference type="Proteomes" id="UP000824540"/>
    </source>
</evidence>
<dbReference type="Gene3D" id="3.30.60.20">
    <property type="match status" value="1"/>
</dbReference>
<dbReference type="SUPFAM" id="SSF57889">
    <property type="entry name" value="Cysteine-rich domain"/>
    <property type="match status" value="1"/>
</dbReference>
<dbReference type="PANTHER" id="PTHR22738">
    <property type="entry name" value="RASSF"/>
    <property type="match status" value="1"/>
</dbReference>
<dbReference type="InterPro" id="IPR011524">
    <property type="entry name" value="SARAH_dom"/>
</dbReference>
<keyword evidence="2" id="KW-0206">Cytoskeleton</keyword>
<dbReference type="PANTHER" id="PTHR22738:SF12">
    <property type="entry name" value="RAS ASSOCIATION DOMAIN-CONTAINING PROTEIN 1"/>
    <property type="match status" value="1"/>
</dbReference>
<dbReference type="EMBL" id="JAFBMS010000918">
    <property type="protein sequence ID" value="KAG9329778.1"/>
    <property type="molecule type" value="Genomic_DNA"/>
</dbReference>
<dbReference type="Proteomes" id="UP000824540">
    <property type="component" value="Unassembled WGS sequence"/>
</dbReference>
<dbReference type="InterPro" id="IPR046349">
    <property type="entry name" value="C1-like_sf"/>
</dbReference>
<evidence type="ECO:0000256" key="1">
    <source>
        <dbReference type="ARBA" id="ARBA00004245"/>
    </source>
</evidence>
<dbReference type="InterPro" id="IPR033614">
    <property type="entry name" value="RASSF1-6"/>
</dbReference>
<feature type="domain" description="Ras-associating" evidence="4">
    <location>
        <begin position="195"/>
        <end position="291"/>
    </location>
</feature>
<dbReference type="PROSITE" id="PS50951">
    <property type="entry name" value="SARAH"/>
    <property type="match status" value="1"/>
</dbReference>
<accession>A0A8T2MVR9</accession>
<keyword evidence="2" id="KW-0963">Cytoplasm</keyword>